<sequence length="87" mass="10174">MKKRAIFANSDHFHAKTHRFPPTATIQLYARRPPQTVMQRAKAGRARGFFTLPVTRNYRVRTKSYGKTRFWSPKSDRGAAVYRGRFT</sequence>
<evidence type="ECO:0000313" key="2">
    <source>
        <dbReference type="Proteomes" id="UP001139104"/>
    </source>
</evidence>
<organism evidence="1 2">
    <name type="scientific">Candidatus Rhodoblastus alkanivorans</name>
    <dbReference type="NCBI Taxonomy" id="2954117"/>
    <lineage>
        <taxon>Bacteria</taxon>
        <taxon>Pseudomonadati</taxon>
        <taxon>Pseudomonadota</taxon>
        <taxon>Alphaproteobacteria</taxon>
        <taxon>Hyphomicrobiales</taxon>
        <taxon>Rhodoblastaceae</taxon>
        <taxon>Rhodoblastus</taxon>
    </lineage>
</organism>
<gene>
    <name evidence="1" type="ORF">K2U94_07170</name>
</gene>
<protein>
    <submittedName>
        <fullName evidence="1">Uncharacterized protein</fullName>
    </submittedName>
</protein>
<evidence type="ECO:0000313" key="1">
    <source>
        <dbReference type="EMBL" id="MCI4682542.1"/>
    </source>
</evidence>
<dbReference type="EMBL" id="JAIVFP010000001">
    <property type="protein sequence ID" value="MCI4682542.1"/>
    <property type="molecule type" value="Genomic_DNA"/>
</dbReference>
<proteinExistence type="predicted"/>
<name>A0ABS9Z4L8_9HYPH</name>
<keyword evidence="2" id="KW-1185">Reference proteome</keyword>
<dbReference type="Proteomes" id="UP001139104">
    <property type="component" value="Unassembled WGS sequence"/>
</dbReference>
<comment type="caution">
    <text evidence="1">The sequence shown here is derived from an EMBL/GenBank/DDBJ whole genome shotgun (WGS) entry which is preliminary data.</text>
</comment>
<accession>A0ABS9Z4L8</accession>
<dbReference type="RefSeq" id="WP_243066547.1">
    <property type="nucleotide sequence ID" value="NZ_JAIVFK010000004.1"/>
</dbReference>
<reference evidence="1" key="1">
    <citation type="journal article" date="2022" name="ISME J.">
        <title>Identification of active gaseous-alkane degraders at natural gas seeps.</title>
        <authorList>
            <person name="Farhan Ul Haque M."/>
            <person name="Hernandez M."/>
            <person name="Crombie A.T."/>
            <person name="Murrell J.C."/>
        </authorList>
    </citation>
    <scope>NUCLEOTIDE SEQUENCE</scope>
    <source>
        <strain evidence="1">PC2</strain>
    </source>
</reference>